<keyword evidence="2" id="KW-0378">Hydrolase</keyword>
<dbReference type="Gene3D" id="3.40.50.300">
    <property type="entry name" value="P-loop containing nucleotide triphosphate hydrolases"/>
    <property type="match status" value="1"/>
</dbReference>
<dbReference type="GO" id="GO:0005524">
    <property type="term" value="F:ATP binding"/>
    <property type="evidence" value="ECO:0007669"/>
    <property type="project" value="UniProtKB-KW"/>
</dbReference>
<gene>
    <name evidence="4" type="ORF">FBUS_05827</name>
</gene>
<keyword evidence="1" id="KW-0547">Nucleotide-binding</keyword>
<dbReference type="Proteomes" id="UP000728185">
    <property type="component" value="Unassembled WGS sequence"/>
</dbReference>
<keyword evidence="5" id="KW-1185">Reference proteome</keyword>
<dbReference type="GO" id="GO:0017111">
    <property type="term" value="F:ribonucleoside triphosphate phosphatase activity"/>
    <property type="evidence" value="ECO:0007669"/>
    <property type="project" value="InterPro"/>
</dbReference>
<sequence>SGKTTLISRVFAELRRQNLVSATGFLTEEVREDCERRSRRIGFDVVLLEHPETRAPLARCADVLTSIVPRSPKVGQYVVNVQSFEQLAVPCIQSVLEKLDSSPNSANQKPVICIIDEIGKMELLCPTFSNRLEKLLTRIDQSENVILLATVPSPRGSNDSRRGIRLVDELCGHPRARLFEVSSDFAANPVIEFY</sequence>
<evidence type="ECO:0000313" key="5">
    <source>
        <dbReference type="Proteomes" id="UP000728185"/>
    </source>
</evidence>
<reference evidence="4" key="1">
    <citation type="submission" date="2019-05" db="EMBL/GenBank/DDBJ databases">
        <title>Annotation for the trematode Fasciolopsis buski.</title>
        <authorList>
            <person name="Choi Y.-J."/>
        </authorList>
    </citation>
    <scope>NUCLEOTIDE SEQUENCE</scope>
    <source>
        <strain evidence="4">HT</strain>
        <tissue evidence="4">Whole worm</tissue>
    </source>
</reference>
<evidence type="ECO:0000256" key="2">
    <source>
        <dbReference type="ARBA" id="ARBA00022801"/>
    </source>
</evidence>
<dbReference type="InterPro" id="IPR027417">
    <property type="entry name" value="P-loop_NTPase"/>
</dbReference>
<protein>
    <submittedName>
        <fullName evidence="4">Nucleoside-triphosphatase</fullName>
    </submittedName>
</protein>
<dbReference type="InterPro" id="IPR004948">
    <property type="entry name" value="Nuc-triphosphatase_THEP1"/>
</dbReference>
<evidence type="ECO:0000256" key="1">
    <source>
        <dbReference type="ARBA" id="ARBA00022741"/>
    </source>
</evidence>
<feature type="non-terminal residue" evidence="4">
    <location>
        <position position="194"/>
    </location>
</feature>
<name>A0A8E0S1M7_9TREM</name>
<dbReference type="PANTHER" id="PTHR43146:SF1">
    <property type="entry name" value="CANCER-RELATED NUCLEOSIDE-TRIPHOSPHATASE"/>
    <property type="match status" value="1"/>
</dbReference>
<dbReference type="SUPFAM" id="SSF52540">
    <property type="entry name" value="P-loop containing nucleoside triphosphate hydrolases"/>
    <property type="match status" value="1"/>
</dbReference>
<evidence type="ECO:0000256" key="3">
    <source>
        <dbReference type="ARBA" id="ARBA00022840"/>
    </source>
</evidence>
<dbReference type="OrthoDB" id="446244at2759"/>
<dbReference type="Pfam" id="PF03266">
    <property type="entry name" value="NTPase_1"/>
    <property type="match status" value="1"/>
</dbReference>
<dbReference type="AlphaFoldDB" id="A0A8E0S1M7"/>
<comment type="caution">
    <text evidence="4">The sequence shown here is derived from an EMBL/GenBank/DDBJ whole genome shotgun (WGS) entry which is preliminary data.</text>
</comment>
<dbReference type="PANTHER" id="PTHR43146">
    <property type="entry name" value="CANCER-RELATED NUCLEOSIDE-TRIPHOSPHATASE"/>
    <property type="match status" value="1"/>
</dbReference>
<keyword evidence="3" id="KW-0067">ATP-binding</keyword>
<dbReference type="EMBL" id="LUCM01004425">
    <property type="protein sequence ID" value="KAA0194358.1"/>
    <property type="molecule type" value="Genomic_DNA"/>
</dbReference>
<accession>A0A8E0S1M7</accession>
<proteinExistence type="predicted"/>
<evidence type="ECO:0000313" key="4">
    <source>
        <dbReference type="EMBL" id="KAA0194358.1"/>
    </source>
</evidence>
<organism evidence="4 5">
    <name type="scientific">Fasciolopsis buskii</name>
    <dbReference type="NCBI Taxonomy" id="27845"/>
    <lineage>
        <taxon>Eukaryota</taxon>
        <taxon>Metazoa</taxon>
        <taxon>Spiralia</taxon>
        <taxon>Lophotrochozoa</taxon>
        <taxon>Platyhelminthes</taxon>
        <taxon>Trematoda</taxon>
        <taxon>Digenea</taxon>
        <taxon>Plagiorchiida</taxon>
        <taxon>Echinostomata</taxon>
        <taxon>Echinostomatoidea</taxon>
        <taxon>Fasciolidae</taxon>
        <taxon>Fasciolopsis</taxon>
    </lineage>
</organism>